<name>K5DBZ9_RHOBT</name>
<feature type="region of interest" description="Disordered" evidence="1">
    <location>
        <begin position="1"/>
        <end position="46"/>
    </location>
</feature>
<dbReference type="Proteomes" id="UP000007993">
    <property type="component" value="Unassembled WGS sequence"/>
</dbReference>
<evidence type="ECO:0000313" key="2">
    <source>
        <dbReference type="EMBL" id="EKK00344.1"/>
    </source>
</evidence>
<reference evidence="2 3" key="1">
    <citation type="journal article" date="2013" name="Mar. Genomics">
        <title>Expression of sulfatases in Rhodopirellula baltica and the diversity of sulfatases in the genus Rhodopirellula.</title>
        <authorList>
            <person name="Wegner C.E."/>
            <person name="Richter-Heitmann T."/>
            <person name="Klindworth A."/>
            <person name="Klockow C."/>
            <person name="Richter M."/>
            <person name="Achstetter T."/>
            <person name="Glockner F.O."/>
            <person name="Harder J."/>
        </authorList>
    </citation>
    <scope>NUCLEOTIDE SEQUENCE [LARGE SCALE GENOMIC DNA]</scope>
    <source>
        <strain evidence="2 3">SH28</strain>
    </source>
</reference>
<accession>K5DBZ9</accession>
<dbReference type="AlphaFoldDB" id="K5DBZ9"/>
<protein>
    <submittedName>
        <fullName evidence="2">Uncharacterized protein</fullName>
    </submittedName>
</protein>
<sequence>MLVAPAERGSRVATQKGDASEKQGVVETHPANENGMQAEKTNRQTDQCNFSANPRFIVTTSIAVRHHMLSLVRYERDPRRTG</sequence>
<dbReference type="EMBL" id="AMCW01000125">
    <property type="protein sequence ID" value="EKK00344.1"/>
    <property type="molecule type" value="Genomic_DNA"/>
</dbReference>
<proteinExistence type="predicted"/>
<comment type="caution">
    <text evidence="2">The sequence shown here is derived from an EMBL/GenBank/DDBJ whole genome shotgun (WGS) entry which is preliminary data.</text>
</comment>
<dbReference type="PATRIC" id="fig|993517.3.peg.4743"/>
<gene>
    <name evidence="2" type="ORF">RBSH_04360</name>
</gene>
<organism evidence="2 3">
    <name type="scientific">Rhodopirellula baltica SH28</name>
    <dbReference type="NCBI Taxonomy" id="993517"/>
    <lineage>
        <taxon>Bacteria</taxon>
        <taxon>Pseudomonadati</taxon>
        <taxon>Planctomycetota</taxon>
        <taxon>Planctomycetia</taxon>
        <taxon>Pirellulales</taxon>
        <taxon>Pirellulaceae</taxon>
        <taxon>Rhodopirellula</taxon>
    </lineage>
</organism>
<evidence type="ECO:0000256" key="1">
    <source>
        <dbReference type="SAM" id="MobiDB-lite"/>
    </source>
</evidence>
<evidence type="ECO:0000313" key="3">
    <source>
        <dbReference type="Proteomes" id="UP000007993"/>
    </source>
</evidence>